<dbReference type="Pfam" id="PF00916">
    <property type="entry name" value="Sulfate_transp"/>
    <property type="match status" value="1"/>
</dbReference>
<evidence type="ECO:0000256" key="1">
    <source>
        <dbReference type="ARBA" id="ARBA00004141"/>
    </source>
</evidence>
<reference evidence="8" key="1">
    <citation type="submission" date="2023-04" db="EMBL/GenBank/DDBJ databases">
        <title>Candida boidinii NBRC 10035.</title>
        <authorList>
            <person name="Ichikawa N."/>
            <person name="Sato H."/>
            <person name="Tonouchi N."/>
        </authorList>
    </citation>
    <scope>NUCLEOTIDE SEQUENCE</scope>
    <source>
        <strain evidence="8">NBRC 10035</strain>
    </source>
</reference>
<feature type="transmembrane region" description="Helical" evidence="6">
    <location>
        <begin position="594"/>
        <end position="622"/>
    </location>
</feature>
<feature type="region of interest" description="Disordered" evidence="5">
    <location>
        <begin position="1"/>
        <end position="49"/>
    </location>
</feature>
<feature type="compositionally biased region" description="Low complexity" evidence="5">
    <location>
        <begin position="709"/>
        <end position="755"/>
    </location>
</feature>
<comment type="caution">
    <text evidence="8">The sequence shown here is derived from an EMBL/GenBank/DDBJ whole genome shotgun (WGS) entry which is preliminary data.</text>
</comment>
<feature type="transmembrane region" description="Helical" evidence="6">
    <location>
        <begin position="498"/>
        <end position="521"/>
    </location>
</feature>
<feature type="region of interest" description="Disordered" evidence="5">
    <location>
        <begin position="150"/>
        <end position="174"/>
    </location>
</feature>
<keyword evidence="4 6" id="KW-0472">Membrane</keyword>
<keyword evidence="2 6" id="KW-0812">Transmembrane</keyword>
<gene>
    <name evidence="8" type="ORF">Cboi02_000458100</name>
</gene>
<dbReference type="AlphaFoldDB" id="A0A9W6T2J8"/>
<evidence type="ECO:0000256" key="4">
    <source>
        <dbReference type="ARBA" id="ARBA00023136"/>
    </source>
</evidence>
<feature type="compositionally biased region" description="Gly residues" evidence="5">
    <location>
        <begin position="156"/>
        <end position="166"/>
    </location>
</feature>
<evidence type="ECO:0000313" key="9">
    <source>
        <dbReference type="Proteomes" id="UP001165120"/>
    </source>
</evidence>
<dbReference type="InterPro" id="IPR001902">
    <property type="entry name" value="SLC26A/SulP_fam"/>
</dbReference>
<dbReference type="InterPro" id="IPR002645">
    <property type="entry name" value="STAS_dom"/>
</dbReference>
<dbReference type="EMBL" id="BSXN01001900">
    <property type="protein sequence ID" value="GME74926.1"/>
    <property type="molecule type" value="Genomic_DNA"/>
</dbReference>
<keyword evidence="3 6" id="KW-1133">Transmembrane helix</keyword>
<evidence type="ECO:0000256" key="2">
    <source>
        <dbReference type="ARBA" id="ARBA00022692"/>
    </source>
</evidence>
<feature type="transmembrane region" description="Helical" evidence="6">
    <location>
        <begin position="404"/>
        <end position="427"/>
    </location>
</feature>
<evidence type="ECO:0000256" key="3">
    <source>
        <dbReference type="ARBA" id="ARBA00022989"/>
    </source>
</evidence>
<proteinExistence type="predicted"/>
<comment type="subcellular location">
    <subcellularLocation>
        <location evidence="1">Membrane</location>
        <topology evidence="1">Multi-pass membrane protein</topology>
    </subcellularLocation>
</comment>
<feature type="compositionally biased region" description="Polar residues" evidence="5">
    <location>
        <begin position="1"/>
        <end position="14"/>
    </location>
</feature>
<dbReference type="GO" id="GO:0016020">
    <property type="term" value="C:membrane"/>
    <property type="evidence" value="ECO:0007669"/>
    <property type="project" value="UniProtKB-SubCell"/>
</dbReference>
<dbReference type="InterPro" id="IPR011547">
    <property type="entry name" value="SLC26A/SulP_dom"/>
</dbReference>
<feature type="domain" description="STAS" evidence="7">
    <location>
        <begin position="770"/>
        <end position="910"/>
    </location>
</feature>
<name>A0A9W6T2J8_CANBO</name>
<protein>
    <submittedName>
        <fullName evidence="8">Unnamed protein product</fullName>
    </submittedName>
</protein>
<dbReference type="Gene3D" id="3.30.750.24">
    <property type="entry name" value="STAS domain"/>
    <property type="match status" value="1"/>
</dbReference>
<dbReference type="GO" id="GO:0055085">
    <property type="term" value="P:transmembrane transport"/>
    <property type="evidence" value="ECO:0007669"/>
    <property type="project" value="InterPro"/>
</dbReference>
<feature type="transmembrane region" description="Helical" evidence="6">
    <location>
        <begin position="320"/>
        <end position="344"/>
    </location>
</feature>
<dbReference type="CDD" id="cd07042">
    <property type="entry name" value="STAS_SulP_like_sulfate_transporter"/>
    <property type="match status" value="1"/>
</dbReference>
<accession>A0A9W6T2J8</accession>
<feature type="transmembrane region" description="Helical" evidence="6">
    <location>
        <begin position="374"/>
        <end position="392"/>
    </location>
</feature>
<dbReference type="SUPFAM" id="SSF52091">
    <property type="entry name" value="SpoIIaa-like"/>
    <property type="match status" value="1"/>
</dbReference>
<evidence type="ECO:0000256" key="6">
    <source>
        <dbReference type="SAM" id="Phobius"/>
    </source>
</evidence>
<dbReference type="PANTHER" id="PTHR11814">
    <property type="entry name" value="SULFATE TRANSPORTER"/>
    <property type="match status" value="1"/>
</dbReference>
<evidence type="ECO:0000313" key="8">
    <source>
        <dbReference type="EMBL" id="GME74926.1"/>
    </source>
</evidence>
<dbReference type="PROSITE" id="PS50801">
    <property type="entry name" value="STAS"/>
    <property type="match status" value="1"/>
</dbReference>
<sequence length="933" mass="101781">MGLSNSSYSTILKQSNPSTNINDNNNSSTNYNNNNNTNPLLLSSSVPDPLANGNSNYGSISKELLDNINNNQAYTNNNNQLEDCHHSCHHNLYNYNVSHDDEYSIFGNDDDSSRSTASGALRYGTSQNEYLANVNPLSLPRQITTKPKNGSTFNGIGAGSGDGTSGATGYTFSSQRRHRPEISLKEKIPYYLPCFAWMPNYTFDYFFHDLIAGLSLASYQIPLSMSFAKAVAHVPPICGLLGLSIAPLVYCLLGSVPQMIVGPEAACSMIVGQAIEKLVKHNENVDPIDLLCVIAFLSGSILLGSGLARFGFIDNVLCGALLRGFITAIGLAMIISSSISIIGIDSLLDTSPSDHHIHSVYDKFIFLISNLSEYHLPTSIVGITSFISLFILKKIKKNLINNKIKGASFIPEILIVVFITIILSSLLRFDKLGISIVGKIELSDFQLRSPISIKNQQWYNDLIMNSLMVAIIGFFESSTASKSLSSNLEIPISSNRELVALGTVGVITSLFGGMPSFGGYARSKLNMINGAKTALSGGFMGLTTLIITVYLTNYLYFLPNCVLNAITAEVGISLISETPSDVMFHLRTKGYNELITFCVTLLASVFYSVEIGVGLGCLYSLIRVIKHSTKSRIQILARIPGTDTFINTDFDENVIGQTDPTELPHKLVVRGYNEFRRKTMANLNVNKLQNINQNNNATANANANATANASANANLSSPQRSSVSSSSSIVTSDTTGNNGNSISPNNGNTGGNVNNSELNKFIEQDQSFSRLQELEQIEGCLIIKIPEPLTFTNTNDLKSRLKRIELCGSVRGLPIGGINQSSVRNIIFDVHGMTSIDSSAAQIMNDIIKNYQRRGINVFFSRVASNHNLYTRLIDSGIKNLLMDTEGVEFGIQQSNPPYYDNILDALKVVDEIEATCEYDPYDVKSLFSALNY</sequence>
<feature type="transmembrane region" description="Helical" evidence="6">
    <location>
        <begin position="288"/>
        <end position="308"/>
    </location>
</feature>
<feature type="transmembrane region" description="Helical" evidence="6">
    <location>
        <begin position="533"/>
        <end position="557"/>
    </location>
</feature>
<organism evidence="8 9">
    <name type="scientific">Candida boidinii</name>
    <name type="common">Yeast</name>
    <dbReference type="NCBI Taxonomy" id="5477"/>
    <lineage>
        <taxon>Eukaryota</taxon>
        <taxon>Fungi</taxon>
        <taxon>Dikarya</taxon>
        <taxon>Ascomycota</taxon>
        <taxon>Saccharomycotina</taxon>
        <taxon>Pichiomycetes</taxon>
        <taxon>Pichiales</taxon>
        <taxon>Pichiaceae</taxon>
        <taxon>Ogataea</taxon>
        <taxon>Ogataea/Candida clade</taxon>
    </lineage>
</organism>
<dbReference type="Proteomes" id="UP001165120">
    <property type="component" value="Unassembled WGS sequence"/>
</dbReference>
<dbReference type="Pfam" id="PF01740">
    <property type="entry name" value="STAS"/>
    <property type="match status" value="1"/>
</dbReference>
<dbReference type="InterPro" id="IPR036513">
    <property type="entry name" value="STAS_dom_sf"/>
</dbReference>
<evidence type="ECO:0000259" key="7">
    <source>
        <dbReference type="PROSITE" id="PS50801"/>
    </source>
</evidence>
<keyword evidence="9" id="KW-1185">Reference proteome</keyword>
<feature type="region of interest" description="Disordered" evidence="5">
    <location>
        <begin position="709"/>
        <end position="756"/>
    </location>
</feature>
<feature type="compositionally biased region" description="Low complexity" evidence="5">
    <location>
        <begin position="15"/>
        <end position="45"/>
    </location>
</feature>
<evidence type="ECO:0000256" key="5">
    <source>
        <dbReference type="SAM" id="MobiDB-lite"/>
    </source>
</evidence>